<dbReference type="InterPro" id="IPR000847">
    <property type="entry name" value="LysR_HTH_N"/>
</dbReference>
<sequence length="296" mass="31513">MMDLAAVSTLRAVAEHGTVIAAAEAIGYTPSAVSQQVKRLERQLGLPLLERVGRGVMLTDHGRQLCEAGGEVLAHVEAVQARIHAEVGQVSGHLRVAAFSTAIRGMLAPVASRLLREHPGLELTLTDTEPWAAVDVVASGRAEIGVAHSWGEMALVIPEHVVATPVHHDIADVVVPAEHPLAEQTEVAAAALVEERWVATPEGTICRQWLDHMHGLAGRRPRVTHVSPEYDVHLAMVAAGLGVALVPRMGRSPLPEATRALRVRDPEPTREVVALHRRSMTSSPAVQAVVEALAAG</sequence>
<dbReference type="FunFam" id="1.10.10.10:FF:000001">
    <property type="entry name" value="LysR family transcriptional regulator"/>
    <property type="match status" value="1"/>
</dbReference>
<evidence type="ECO:0000313" key="6">
    <source>
        <dbReference type="EMBL" id="NYG35779.1"/>
    </source>
</evidence>
<dbReference type="Proteomes" id="UP000592181">
    <property type="component" value="Unassembled WGS sequence"/>
</dbReference>
<accession>A0A852WYU7</accession>
<proteinExistence type="inferred from homology"/>
<keyword evidence="3 6" id="KW-0238">DNA-binding</keyword>
<dbReference type="SUPFAM" id="SSF46785">
    <property type="entry name" value="Winged helix' DNA-binding domain"/>
    <property type="match status" value="1"/>
</dbReference>
<dbReference type="RefSeq" id="WP_179461396.1">
    <property type="nucleotide sequence ID" value="NZ_JACBZX010000001.1"/>
</dbReference>
<protein>
    <submittedName>
        <fullName evidence="6">DNA-binding transcriptional LysR family regulator</fullName>
    </submittedName>
</protein>
<dbReference type="PROSITE" id="PS50931">
    <property type="entry name" value="HTH_LYSR"/>
    <property type="match status" value="1"/>
</dbReference>
<evidence type="ECO:0000256" key="3">
    <source>
        <dbReference type="ARBA" id="ARBA00023125"/>
    </source>
</evidence>
<keyword evidence="4" id="KW-0804">Transcription</keyword>
<evidence type="ECO:0000313" key="7">
    <source>
        <dbReference type="Proteomes" id="UP000592181"/>
    </source>
</evidence>
<dbReference type="EMBL" id="JACBZX010000001">
    <property type="protein sequence ID" value="NYG35779.1"/>
    <property type="molecule type" value="Genomic_DNA"/>
</dbReference>
<dbReference type="InterPro" id="IPR036388">
    <property type="entry name" value="WH-like_DNA-bd_sf"/>
</dbReference>
<comment type="caution">
    <text evidence="6">The sequence shown here is derived from an EMBL/GenBank/DDBJ whole genome shotgun (WGS) entry which is preliminary data.</text>
</comment>
<keyword evidence="2" id="KW-0805">Transcription regulation</keyword>
<dbReference type="SUPFAM" id="SSF53850">
    <property type="entry name" value="Periplasmic binding protein-like II"/>
    <property type="match status" value="1"/>
</dbReference>
<dbReference type="PANTHER" id="PTHR30346">
    <property type="entry name" value="TRANSCRIPTIONAL DUAL REGULATOR HCAR-RELATED"/>
    <property type="match status" value="1"/>
</dbReference>
<dbReference type="GO" id="GO:0003677">
    <property type="term" value="F:DNA binding"/>
    <property type="evidence" value="ECO:0007669"/>
    <property type="project" value="UniProtKB-KW"/>
</dbReference>
<reference evidence="6 7" key="1">
    <citation type="submission" date="2020-07" db="EMBL/GenBank/DDBJ databases">
        <title>Sequencing the genomes of 1000 actinobacteria strains.</title>
        <authorList>
            <person name="Klenk H.-P."/>
        </authorList>
    </citation>
    <scope>NUCLEOTIDE SEQUENCE [LARGE SCALE GENOMIC DNA]</scope>
    <source>
        <strain evidence="6 7">DSM 24723</strain>
    </source>
</reference>
<feature type="domain" description="HTH lysR-type" evidence="5">
    <location>
        <begin position="2"/>
        <end position="59"/>
    </location>
</feature>
<evidence type="ECO:0000256" key="1">
    <source>
        <dbReference type="ARBA" id="ARBA00009437"/>
    </source>
</evidence>
<gene>
    <name evidence="6" type="ORF">BJY28_000248</name>
</gene>
<comment type="similarity">
    <text evidence="1">Belongs to the LysR transcriptional regulatory family.</text>
</comment>
<dbReference type="InterPro" id="IPR005119">
    <property type="entry name" value="LysR_subst-bd"/>
</dbReference>
<dbReference type="Pfam" id="PF00126">
    <property type="entry name" value="HTH_1"/>
    <property type="match status" value="1"/>
</dbReference>
<name>A0A852WYU7_9MICO</name>
<dbReference type="GO" id="GO:0003700">
    <property type="term" value="F:DNA-binding transcription factor activity"/>
    <property type="evidence" value="ECO:0007669"/>
    <property type="project" value="InterPro"/>
</dbReference>
<dbReference type="Gene3D" id="1.10.10.10">
    <property type="entry name" value="Winged helix-like DNA-binding domain superfamily/Winged helix DNA-binding domain"/>
    <property type="match status" value="1"/>
</dbReference>
<dbReference type="CDD" id="cd08423">
    <property type="entry name" value="PBP2_LTTR_like_6"/>
    <property type="match status" value="1"/>
</dbReference>
<dbReference type="PANTHER" id="PTHR30346:SF29">
    <property type="entry name" value="LYSR SUBSTRATE-BINDING"/>
    <property type="match status" value="1"/>
</dbReference>
<evidence type="ECO:0000256" key="2">
    <source>
        <dbReference type="ARBA" id="ARBA00023015"/>
    </source>
</evidence>
<keyword evidence="7" id="KW-1185">Reference proteome</keyword>
<evidence type="ECO:0000256" key="4">
    <source>
        <dbReference type="ARBA" id="ARBA00023163"/>
    </source>
</evidence>
<dbReference type="GO" id="GO:0032993">
    <property type="term" value="C:protein-DNA complex"/>
    <property type="evidence" value="ECO:0007669"/>
    <property type="project" value="TreeGrafter"/>
</dbReference>
<dbReference type="Pfam" id="PF03466">
    <property type="entry name" value="LysR_substrate"/>
    <property type="match status" value="1"/>
</dbReference>
<evidence type="ECO:0000259" key="5">
    <source>
        <dbReference type="PROSITE" id="PS50931"/>
    </source>
</evidence>
<dbReference type="AlphaFoldDB" id="A0A852WYU7"/>
<organism evidence="6 7">
    <name type="scientific">Janibacter alkaliphilus</name>
    <dbReference type="NCBI Taxonomy" id="1069963"/>
    <lineage>
        <taxon>Bacteria</taxon>
        <taxon>Bacillati</taxon>
        <taxon>Actinomycetota</taxon>
        <taxon>Actinomycetes</taxon>
        <taxon>Micrococcales</taxon>
        <taxon>Intrasporangiaceae</taxon>
        <taxon>Janibacter</taxon>
    </lineage>
</organism>
<dbReference type="Gene3D" id="3.40.190.10">
    <property type="entry name" value="Periplasmic binding protein-like II"/>
    <property type="match status" value="2"/>
</dbReference>
<dbReference type="InterPro" id="IPR036390">
    <property type="entry name" value="WH_DNA-bd_sf"/>
</dbReference>